<organism evidence="10 11">
    <name type="scientific">Ajellomyces dermatitidis (strain ER-3 / ATCC MYA-2586)</name>
    <name type="common">Blastomyces dermatitidis</name>
    <dbReference type="NCBI Taxonomy" id="559297"/>
    <lineage>
        <taxon>Eukaryota</taxon>
        <taxon>Fungi</taxon>
        <taxon>Dikarya</taxon>
        <taxon>Ascomycota</taxon>
        <taxon>Pezizomycotina</taxon>
        <taxon>Eurotiomycetes</taxon>
        <taxon>Eurotiomycetidae</taxon>
        <taxon>Onygenales</taxon>
        <taxon>Ajellomycetaceae</taxon>
        <taxon>Blastomyces</taxon>
    </lineage>
</organism>
<dbReference type="InterPro" id="IPR006639">
    <property type="entry name" value="Preselin/SPP"/>
</dbReference>
<feature type="region of interest" description="Disordered" evidence="8">
    <location>
        <begin position="48"/>
        <end position="92"/>
    </location>
</feature>
<evidence type="ECO:0000256" key="7">
    <source>
        <dbReference type="ARBA" id="ARBA00023136"/>
    </source>
</evidence>
<dbReference type="PANTHER" id="PTHR12174">
    <property type="entry name" value="SIGNAL PEPTIDE PEPTIDASE"/>
    <property type="match status" value="1"/>
</dbReference>
<feature type="compositionally biased region" description="Acidic residues" evidence="8">
    <location>
        <begin position="70"/>
        <end position="86"/>
    </location>
</feature>
<feature type="transmembrane region" description="Helical" evidence="9">
    <location>
        <begin position="356"/>
        <end position="375"/>
    </location>
</feature>
<evidence type="ECO:0000256" key="9">
    <source>
        <dbReference type="SAM" id="Phobius"/>
    </source>
</evidence>
<evidence type="ECO:0000256" key="3">
    <source>
        <dbReference type="ARBA" id="ARBA00022692"/>
    </source>
</evidence>
<protein>
    <submittedName>
        <fullName evidence="10">Minor histocompatibility antigen H13</fullName>
    </submittedName>
</protein>
<feature type="region of interest" description="Disordered" evidence="8">
    <location>
        <begin position="498"/>
        <end position="677"/>
    </location>
</feature>
<comment type="similarity">
    <text evidence="2">Belongs to the peptidase A22B family.</text>
</comment>
<gene>
    <name evidence="10" type="ORF">BDCG_02288</name>
</gene>
<keyword evidence="3 9" id="KW-0812">Transmembrane</keyword>
<name>A0ABP2EX38_AJEDR</name>
<feature type="compositionally biased region" description="Low complexity" evidence="8">
    <location>
        <begin position="541"/>
        <end position="555"/>
    </location>
</feature>
<dbReference type="SMART" id="SM00730">
    <property type="entry name" value="PSN"/>
    <property type="match status" value="1"/>
</dbReference>
<evidence type="ECO:0000256" key="8">
    <source>
        <dbReference type="SAM" id="MobiDB-lite"/>
    </source>
</evidence>
<evidence type="ECO:0000313" key="11">
    <source>
        <dbReference type="Proteomes" id="UP000002039"/>
    </source>
</evidence>
<dbReference type="Proteomes" id="UP000002039">
    <property type="component" value="Unassembled WGS sequence"/>
</dbReference>
<feature type="transmembrane region" description="Helical" evidence="9">
    <location>
        <begin position="465"/>
        <end position="483"/>
    </location>
</feature>
<sequence length="677" mass="75294">MDAAGLFAKLLDRVQFEFSVCKPLIPTYSHLVVSALFPIYIGGHASLTRPSSAAKPTKPKRKRSNNSDGENQEDSDEEDEEDEEEESSVKRMEGLEPSDAIMFPIMAGLTLCGLYLLIKWVEDPAILNKFLGFYFSQAALVFAVAFMRDGFSLLQSLIFPSRYALGGRMWKANQRKRVFVPVGDDDLPLADINEEERRKSPLPGYLGNIPLPASFLNTLWDIRNFLYTRATLRAYIHAIVEAKSRFTILDVISIIIALAAVYFFTFVSKPWWLTNFLGFSVSYGAMQFMSPTTFGTASLVLGALFFYDIYFVFFTPLMVTVAKSLDIPIKLVFPRPATPGADPALESMAMLGLGDIVVPGMVMGLALRFDLFLYYKAKAARLERSEKIPYVSATGRWGERFWTTWFTSTSRYAPIVFPQRLDGKLTSHEAKNFPKTYFHASIVGYVIGMLATLLAMQISHHAQPALLYLVPCVLGSLWIPALVKGDITEMWNFSDVVEEEEENEAEKGKDSGDKSEKKEEKETISPSGIIRRMFFERDTSKAPASASSPSSSATKWPEPTKDSSEKNDDKTKKPATNETSKSISLFSLSISIPKSKLQPGKDTSSSSATTNSEEEHAENDSKTANETKQEQQQQQDEDLDGSDQESEPSSSSSSTPVLVGANPDADVKEPALKKRRT</sequence>
<reference evidence="11" key="1">
    <citation type="journal article" date="2015" name="PLoS Genet.">
        <title>The dynamic genome and transcriptome of the human fungal pathogen Blastomyces and close relative Emmonsia.</title>
        <authorList>
            <person name="Munoz J.F."/>
            <person name="Gauthier G.M."/>
            <person name="Desjardins C.A."/>
            <person name="Gallo J.E."/>
            <person name="Holder J."/>
            <person name="Sullivan T.D."/>
            <person name="Marty A.J."/>
            <person name="Carmen J.C."/>
            <person name="Chen Z."/>
            <person name="Ding L."/>
            <person name="Gujja S."/>
            <person name="Magrini V."/>
            <person name="Misas E."/>
            <person name="Mitreva M."/>
            <person name="Priest M."/>
            <person name="Saif S."/>
            <person name="Whiston E.A."/>
            <person name="Young S."/>
            <person name="Zeng Q."/>
            <person name="Goldman W.E."/>
            <person name="Mardis E.R."/>
            <person name="Taylor J.W."/>
            <person name="McEwen J.G."/>
            <person name="Clay O.K."/>
            <person name="Klein B.S."/>
            <person name="Cuomo C.A."/>
        </authorList>
    </citation>
    <scope>NUCLEOTIDE SEQUENCE [LARGE SCALE GENOMIC DNA]</scope>
    <source>
        <strain evidence="11">ER-3 / ATCC MYA-2586</strain>
    </source>
</reference>
<dbReference type="PANTHER" id="PTHR12174:SF23">
    <property type="entry name" value="MINOR HISTOCOMPATIBILITY ANTIGEN H13"/>
    <property type="match status" value="1"/>
</dbReference>
<keyword evidence="7 9" id="KW-0472">Membrane</keyword>
<keyword evidence="4" id="KW-0378">Hydrolase</keyword>
<feature type="transmembrane region" description="Helical" evidence="9">
    <location>
        <begin position="437"/>
        <end position="459"/>
    </location>
</feature>
<feature type="compositionally biased region" description="Basic and acidic residues" evidence="8">
    <location>
        <begin position="505"/>
        <end position="523"/>
    </location>
</feature>
<feature type="compositionally biased region" description="Acidic residues" evidence="8">
    <location>
        <begin position="635"/>
        <end position="646"/>
    </location>
</feature>
<evidence type="ECO:0000313" key="10">
    <source>
        <dbReference type="EMBL" id="EEQ87168.1"/>
    </source>
</evidence>
<evidence type="ECO:0000256" key="4">
    <source>
        <dbReference type="ARBA" id="ARBA00022801"/>
    </source>
</evidence>
<feature type="compositionally biased region" description="Basic and acidic residues" evidence="8">
    <location>
        <begin position="618"/>
        <end position="629"/>
    </location>
</feature>
<proteinExistence type="inferred from homology"/>
<keyword evidence="5" id="KW-0256">Endoplasmic reticulum</keyword>
<feature type="compositionally biased region" description="Basic and acidic residues" evidence="8">
    <location>
        <begin position="665"/>
        <end position="677"/>
    </location>
</feature>
<feature type="compositionally biased region" description="Basic and acidic residues" evidence="8">
    <location>
        <begin position="558"/>
        <end position="572"/>
    </location>
</feature>
<feature type="transmembrane region" description="Helical" evidence="9">
    <location>
        <begin position="100"/>
        <end position="118"/>
    </location>
</feature>
<keyword evidence="11" id="KW-1185">Reference proteome</keyword>
<keyword evidence="6 9" id="KW-1133">Transmembrane helix</keyword>
<dbReference type="RefSeq" id="XP_045274553.1">
    <property type="nucleotide sequence ID" value="XM_045417828.1"/>
</dbReference>
<comment type="subcellular location">
    <subcellularLocation>
        <location evidence="1">Endoplasmic reticulum membrane</location>
        <topology evidence="1">Multi-pass membrane protein</topology>
    </subcellularLocation>
</comment>
<dbReference type="EMBL" id="EQ999974">
    <property type="protein sequence ID" value="EEQ87168.1"/>
    <property type="molecule type" value="Genomic_DNA"/>
</dbReference>
<accession>A0ABP2EX38</accession>
<dbReference type="GeneID" id="69024749"/>
<feature type="transmembrane region" description="Helical" evidence="9">
    <location>
        <begin position="130"/>
        <end position="147"/>
    </location>
</feature>
<dbReference type="InterPro" id="IPR007369">
    <property type="entry name" value="Peptidase_A22B_SPP"/>
</dbReference>
<evidence type="ECO:0000256" key="6">
    <source>
        <dbReference type="ARBA" id="ARBA00022989"/>
    </source>
</evidence>
<dbReference type="Pfam" id="PF04258">
    <property type="entry name" value="Peptidase_A22B"/>
    <property type="match status" value="1"/>
</dbReference>
<feature type="compositionally biased region" description="Low complexity" evidence="8">
    <location>
        <begin position="580"/>
        <end position="611"/>
    </location>
</feature>
<evidence type="ECO:0000256" key="5">
    <source>
        <dbReference type="ARBA" id="ARBA00022824"/>
    </source>
</evidence>
<feature type="transmembrane region" description="Helical" evidence="9">
    <location>
        <begin position="246"/>
        <end position="264"/>
    </location>
</feature>
<evidence type="ECO:0000256" key="2">
    <source>
        <dbReference type="ARBA" id="ARBA00006859"/>
    </source>
</evidence>
<evidence type="ECO:0000256" key="1">
    <source>
        <dbReference type="ARBA" id="ARBA00004477"/>
    </source>
</evidence>